<name>A0ABR5SCB0_9BACT</name>
<evidence type="ECO:0000256" key="1">
    <source>
        <dbReference type="ARBA" id="ARBA00022729"/>
    </source>
</evidence>
<evidence type="ECO:0000313" key="6">
    <source>
        <dbReference type="EMBL" id="KWT79615.1"/>
    </source>
</evidence>
<dbReference type="Pfam" id="PF13188">
    <property type="entry name" value="PAS_8"/>
    <property type="match status" value="1"/>
</dbReference>
<keyword evidence="3" id="KW-1133">Transmembrane helix</keyword>
<evidence type="ECO:0000256" key="3">
    <source>
        <dbReference type="SAM" id="Phobius"/>
    </source>
</evidence>
<evidence type="ECO:0000256" key="2">
    <source>
        <dbReference type="SAM" id="Coils"/>
    </source>
</evidence>
<feature type="domain" description="PAS" evidence="5">
    <location>
        <begin position="643"/>
        <end position="705"/>
    </location>
</feature>
<dbReference type="SUPFAM" id="SSF53850">
    <property type="entry name" value="Periplasmic binding protein-like II"/>
    <property type="match status" value="1"/>
</dbReference>
<dbReference type="PANTHER" id="PTHR35936">
    <property type="entry name" value="MEMBRANE-BOUND LYTIC MUREIN TRANSGLYCOSYLASE F"/>
    <property type="match status" value="1"/>
</dbReference>
<sequence>MKRLLVYILLLLILILGLSTTSADAPKKGEKLELTDEERTFIAGKQFRLGIDTNRAPFEFVDERGRYMGLSAEIITELAKRLNITIVAQKDMKWKDALEKTKTGEIDIIPKITPSDERRKFLLFTEPYTTNPSVIVTRKNTTIKGFDDLYKIKTGIVKGLIIEARLKVEHPRLSLVQLPDIETALKELSTGTVDALIDNLGTVSFNIDKIGLSNLKIAASTPYMHDLAIGVRKDWPLLASAMSKALRSMNEEELRKIKYRWISIKYDPGIDWKTVGPIVGALIVIVIFVFLWNRRLVRIMRERNRVQEELKEYTRNLELISAIKSQIAEISSRLHTAATVEELAQTFMTNIAPVLNASYGVFYVFDRSENHFRPAGGYGACPTDMNRTFALGKGLIGQCAREMQQISIDSGDSGDSSDSGNAGTDPHITISCGALELRPRHIALYPVKHIDSVLGVVELAALNDFNKSHEPILNELIPVIAMNLIIIERNLNTRQLMELANRQKEQYRAIFEHSQDAIMTLAPPDWRFKSANPATLRLFKVSSEEDFVKLGPWDLSPEYQPDGVLSSNKAPQAIGKAMEQGYNYFEWTHKTIDGEDFSTTVTLTKMGADGSEFLQANVRNITEEKQAAELMLHSRQELEKKNREFQEMLHSSPIGIGISTGGILRFCNHTFTQWTSLLPGDVTVKAYVNPDDRERLIQIMDRDGIARNYELQMRSTDGNVADLLVTYMKIKYEGEDAILGWFINVNSIRKV</sequence>
<gene>
    <name evidence="6" type="ORF">ASN18_2712</name>
</gene>
<dbReference type="Pfam" id="PF00497">
    <property type="entry name" value="SBP_bac_3"/>
    <property type="match status" value="1"/>
</dbReference>
<feature type="domain" description="Solute-binding protein family 3/N-terminal" evidence="4">
    <location>
        <begin position="46"/>
        <end position="265"/>
    </location>
</feature>
<keyword evidence="3" id="KW-0812">Transmembrane</keyword>
<dbReference type="InterPro" id="IPR035965">
    <property type="entry name" value="PAS-like_dom_sf"/>
</dbReference>
<protein>
    <submittedName>
        <fullName evidence="6">Diguanylate cyclase</fullName>
    </submittedName>
</protein>
<keyword evidence="3" id="KW-0472">Membrane</keyword>
<dbReference type="RefSeq" id="WP_085053333.1">
    <property type="nucleotide sequence ID" value="NZ_LNQR01000103.1"/>
</dbReference>
<dbReference type="SMART" id="SM00062">
    <property type="entry name" value="PBPb"/>
    <property type="match status" value="1"/>
</dbReference>
<dbReference type="NCBIfam" id="TIGR00229">
    <property type="entry name" value="sensory_box"/>
    <property type="match status" value="1"/>
</dbReference>
<reference evidence="6 7" key="1">
    <citation type="submission" date="2015-11" db="EMBL/GenBank/DDBJ databases">
        <authorList>
            <person name="Lin W."/>
        </authorList>
    </citation>
    <scope>NUCLEOTIDE SEQUENCE [LARGE SCALE GENOMIC DNA]</scope>
    <source>
        <strain evidence="6 7">HCH-1</strain>
    </source>
</reference>
<dbReference type="CDD" id="cd01007">
    <property type="entry name" value="PBP2_BvgS_HisK_like"/>
    <property type="match status" value="1"/>
</dbReference>
<dbReference type="Gene3D" id="3.30.450.40">
    <property type="match status" value="1"/>
</dbReference>
<dbReference type="InterPro" id="IPR001638">
    <property type="entry name" value="Solute-binding_3/MltF_N"/>
</dbReference>
<dbReference type="Proteomes" id="UP000060487">
    <property type="component" value="Unassembled WGS sequence"/>
</dbReference>
<keyword evidence="2" id="KW-0175">Coiled coil</keyword>
<evidence type="ECO:0000259" key="4">
    <source>
        <dbReference type="SMART" id="SM00062"/>
    </source>
</evidence>
<feature type="domain" description="PAS" evidence="5">
    <location>
        <begin position="505"/>
        <end position="573"/>
    </location>
</feature>
<evidence type="ECO:0000313" key="7">
    <source>
        <dbReference type="Proteomes" id="UP000060487"/>
    </source>
</evidence>
<dbReference type="SMART" id="SM00091">
    <property type="entry name" value="PAS"/>
    <property type="match status" value="2"/>
</dbReference>
<dbReference type="InterPro" id="IPR000014">
    <property type="entry name" value="PAS"/>
</dbReference>
<dbReference type="InterPro" id="IPR029016">
    <property type="entry name" value="GAF-like_dom_sf"/>
</dbReference>
<keyword evidence="7" id="KW-1185">Reference proteome</keyword>
<accession>A0ABR5SCB0</accession>
<feature type="coiled-coil region" evidence="2">
    <location>
        <begin position="296"/>
        <end position="323"/>
    </location>
</feature>
<comment type="caution">
    <text evidence="6">The sequence shown here is derived from an EMBL/GenBank/DDBJ whole genome shotgun (WGS) entry which is preliminary data.</text>
</comment>
<dbReference type="SUPFAM" id="SSF55781">
    <property type="entry name" value="GAF domain-like"/>
    <property type="match status" value="1"/>
</dbReference>
<dbReference type="EMBL" id="LNQR01000103">
    <property type="protein sequence ID" value="KWT79615.1"/>
    <property type="molecule type" value="Genomic_DNA"/>
</dbReference>
<proteinExistence type="predicted"/>
<feature type="transmembrane region" description="Helical" evidence="3">
    <location>
        <begin position="275"/>
        <end position="293"/>
    </location>
</feature>
<evidence type="ECO:0000259" key="5">
    <source>
        <dbReference type="SMART" id="SM00091"/>
    </source>
</evidence>
<dbReference type="Gene3D" id="3.40.190.10">
    <property type="entry name" value="Periplasmic binding protein-like II"/>
    <property type="match status" value="2"/>
</dbReference>
<dbReference type="SUPFAM" id="SSF55785">
    <property type="entry name" value="PYP-like sensor domain (PAS domain)"/>
    <property type="match status" value="2"/>
</dbReference>
<organism evidence="6 7">
    <name type="scientific">Candidatus Magnetominusculus xianensis</name>
    <dbReference type="NCBI Taxonomy" id="1748249"/>
    <lineage>
        <taxon>Bacteria</taxon>
        <taxon>Pseudomonadati</taxon>
        <taxon>Nitrospirota</taxon>
        <taxon>Nitrospiria</taxon>
        <taxon>Nitrospirales</taxon>
        <taxon>Nitrospiraceae</taxon>
        <taxon>Candidatus Magnetominusculus</taxon>
    </lineage>
</organism>
<keyword evidence="1" id="KW-0732">Signal</keyword>
<dbReference type="Gene3D" id="3.30.450.20">
    <property type="entry name" value="PAS domain"/>
    <property type="match status" value="2"/>
</dbReference>